<reference evidence="5 7" key="1">
    <citation type="submission" date="2020-06" db="EMBL/GenBank/DDBJ databases">
        <title>Description of novel acetic acid bacteria.</title>
        <authorList>
            <person name="Sombolestani A."/>
        </authorList>
    </citation>
    <scope>NUCLEOTIDE SEQUENCE [LARGE SCALE GENOMIC DNA]</scope>
    <source>
        <strain evidence="5 7">LMG 26838</strain>
    </source>
</reference>
<dbReference type="InterPro" id="IPR017996">
    <property type="entry name" value="MRJP/yellow-related"/>
</dbReference>
<evidence type="ECO:0000313" key="4">
    <source>
        <dbReference type="EMBL" id="MBB3174798.1"/>
    </source>
</evidence>
<dbReference type="AlphaFoldDB" id="A0A839UWU8"/>
<dbReference type="EMBL" id="JABXXQ010000235">
    <property type="protein sequence ID" value="NVN30868.1"/>
    <property type="molecule type" value="Genomic_DNA"/>
</dbReference>
<keyword evidence="6" id="KW-1185">Reference proteome</keyword>
<evidence type="ECO:0000313" key="7">
    <source>
        <dbReference type="Proteomes" id="UP000565205"/>
    </source>
</evidence>
<gene>
    <name evidence="4" type="ORF">FHR90_002644</name>
    <name evidence="5" type="ORF">HUK83_11060</name>
</gene>
<evidence type="ECO:0000256" key="3">
    <source>
        <dbReference type="SAM" id="SignalP"/>
    </source>
</evidence>
<evidence type="ECO:0000256" key="2">
    <source>
        <dbReference type="ARBA" id="ARBA00022525"/>
    </source>
</evidence>
<organism evidence="4 6">
    <name type="scientific">Endobacter medicaginis</name>
    <dbReference type="NCBI Taxonomy" id="1181271"/>
    <lineage>
        <taxon>Bacteria</taxon>
        <taxon>Pseudomonadati</taxon>
        <taxon>Pseudomonadota</taxon>
        <taxon>Alphaproteobacteria</taxon>
        <taxon>Acetobacterales</taxon>
        <taxon>Acetobacteraceae</taxon>
        <taxon>Endobacter</taxon>
    </lineage>
</organism>
<evidence type="ECO:0000313" key="5">
    <source>
        <dbReference type="EMBL" id="NVN30868.1"/>
    </source>
</evidence>
<dbReference type="RefSeq" id="WP_176624750.1">
    <property type="nucleotide sequence ID" value="NZ_JABXXQ010000235.1"/>
</dbReference>
<dbReference type="GO" id="GO:0005576">
    <property type="term" value="C:extracellular region"/>
    <property type="evidence" value="ECO:0007669"/>
    <property type="project" value="UniProtKB-SubCell"/>
</dbReference>
<dbReference type="Proteomes" id="UP000557688">
    <property type="component" value="Unassembled WGS sequence"/>
</dbReference>
<dbReference type="Proteomes" id="UP000565205">
    <property type="component" value="Unassembled WGS sequence"/>
</dbReference>
<feature type="chain" id="PRO_5036418316" evidence="3">
    <location>
        <begin position="26"/>
        <end position="392"/>
    </location>
</feature>
<evidence type="ECO:0000313" key="6">
    <source>
        <dbReference type="Proteomes" id="UP000557688"/>
    </source>
</evidence>
<dbReference type="PANTHER" id="PTHR10009:SF18">
    <property type="entry name" value="PROTEIN YELLOW-LIKE PROTEIN"/>
    <property type="match status" value="1"/>
</dbReference>
<evidence type="ECO:0000256" key="1">
    <source>
        <dbReference type="ARBA" id="ARBA00004613"/>
    </source>
</evidence>
<dbReference type="EMBL" id="JACHXV010000011">
    <property type="protein sequence ID" value="MBB3174798.1"/>
    <property type="molecule type" value="Genomic_DNA"/>
</dbReference>
<feature type="signal peptide" evidence="3">
    <location>
        <begin position="1"/>
        <end position="25"/>
    </location>
</feature>
<proteinExistence type="predicted"/>
<sequence length="392" mass="41526">MHASRTALGAWLAMSWILVPPCAHAAGPAPITTNVDPAFGGFGDVSIVASLPSLDPSGIAVTEGRIFLTFPRHAVDHAGPVLAELRDGKPVAFPSVAYAQATDAPPSQRLVSPHGMTTDSLGRIWVIDDGKVKGHPIPPGGAKVVGIDPRTGQIIASVVLDAALRPDSHMNDLRVDLTHGAKGTAFVADSSFGHDPALVVVDLATGRQRRILAGHHSIVADPHFMTVLDGRPRVKLDGRKPDYPSGGVDSITLSPDSKTLYYSPLASRELYSLPTALAADFDATDAHLAEAVRDEGPKGTADGLANDPWGRIYTTAGDLDAVMRRNTDGSFDIVARDARFVWPDGIFADAHFVYVVLGQWSRLPGFNGGHDLRKPPYLVARIPITAPSSAHD</sequence>
<accession>A0A839UWU8</accession>
<dbReference type="SUPFAM" id="SSF63829">
    <property type="entry name" value="Calcium-dependent phosphotriesterase"/>
    <property type="match status" value="1"/>
</dbReference>
<keyword evidence="3" id="KW-0732">Signal</keyword>
<dbReference type="Gene3D" id="2.120.10.30">
    <property type="entry name" value="TolB, C-terminal domain"/>
    <property type="match status" value="1"/>
</dbReference>
<comment type="subcellular location">
    <subcellularLocation>
        <location evidence="1">Secreted</location>
    </subcellularLocation>
</comment>
<dbReference type="PANTHER" id="PTHR10009">
    <property type="entry name" value="PROTEIN YELLOW-RELATED"/>
    <property type="match status" value="1"/>
</dbReference>
<keyword evidence="2" id="KW-0964">Secreted</keyword>
<dbReference type="Pfam" id="PF03022">
    <property type="entry name" value="MRJP"/>
    <property type="match status" value="1"/>
</dbReference>
<name>A0A839UWU8_9PROT</name>
<comment type="caution">
    <text evidence="4">The sequence shown here is derived from an EMBL/GenBank/DDBJ whole genome shotgun (WGS) entry which is preliminary data.</text>
</comment>
<reference evidence="4 6" key="2">
    <citation type="submission" date="2020-08" db="EMBL/GenBank/DDBJ databases">
        <title>Genomic Encyclopedia of Type Strains, Phase III (KMG-III): the genomes of soil and plant-associated and newly described type strains.</title>
        <authorList>
            <person name="Whitman W."/>
        </authorList>
    </citation>
    <scope>NUCLEOTIDE SEQUENCE [LARGE SCALE GENOMIC DNA]</scope>
    <source>
        <strain evidence="4 6">CECT 8088</strain>
    </source>
</reference>
<dbReference type="InterPro" id="IPR011042">
    <property type="entry name" value="6-blade_b-propeller_TolB-like"/>
</dbReference>
<protein>
    <submittedName>
        <fullName evidence="5">Gluconolactonase</fullName>
    </submittedName>
    <submittedName>
        <fullName evidence="4">Sugar lactone lactonase YvrE</fullName>
    </submittedName>
</protein>